<proteinExistence type="predicted"/>
<keyword evidence="2" id="KW-0106">Calcium</keyword>
<dbReference type="GO" id="GO:0032588">
    <property type="term" value="C:trans-Golgi network membrane"/>
    <property type="evidence" value="ECO:0007669"/>
    <property type="project" value="TreeGrafter"/>
</dbReference>
<evidence type="ECO:0000256" key="1">
    <source>
        <dbReference type="ARBA" id="ARBA00022737"/>
    </source>
</evidence>
<feature type="domain" description="EF-hand" evidence="3">
    <location>
        <begin position="93"/>
        <end position="128"/>
    </location>
</feature>
<evidence type="ECO:0000256" key="2">
    <source>
        <dbReference type="ARBA" id="ARBA00022837"/>
    </source>
</evidence>
<dbReference type="EMBL" id="JAUCMV010000005">
    <property type="protein sequence ID" value="KAK0397341.1"/>
    <property type="molecule type" value="Genomic_DNA"/>
</dbReference>
<keyword evidence="5" id="KW-1185">Reference proteome</keyword>
<dbReference type="PANTHER" id="PTHR46311">
    <property type="entry name" value="CALCIUM-BINDING PROTEIN 8-RELATED"/>
    <property type="match status" value="1"/>
</dbReference>
<feature type="domain" description="EF-hand" evidence="3">
    <location>
        <begin position="55"/>
        <end position="90"/>
    </location>
</feature>
<dbReference type="FunFam" id="1.10.238.10:FF:000001">
    <property type="entry name" value="Calmodulin 1"/>
    <property type="match status" value="1"/>
</dbReference>
<dbReference type="Pfam" id="PF13499">
    <property type="entry name" value="EF-hand_7"/>
    <property type="match status" value="2"/>
</dbReference>
<dbReference type="CDD" id="cd00051">
    <property type="entry name" value="EFh"/>
    <property type="match status" value="1"/>
</dbReference>
<protein>
    <recommendedName>
        <fullName evidence="3">EF-hand domain-containing protein</fullName>
    </recommendedName>
</protein>
<keyword evidence="1" id="KW-0677">Repeat</keyword>
<comment type="caution">
    <text evidence="4">The sequence shown here is derived from an EMBL/GenBank/DDBJ whole genome shotgun (WGS) entry which is preliminary data.</text>
</comment>
<dbReference type="InterPro" id="IPR011992">
    <property type="entry name" value="EF-hand-dom_pair"/>
</dbReference>
<sequence>MVSGKSKNCSPRSNDFLATELEDFRKAFKFFDANNDGFITQEELESAMNKCGQYPSKLELRFIMSQGDRDQNGVITFDEFTALMRENECRNKYSRHQLREQFQMFDKDNDGYIERSEMTGIVRELSLGRYFPNQVIDQLFREADVDGDGRISFEEFVMAVN</sequence>
<gene>
    <name evidence="4" type="ORF">QR680_002090</name>
</gene>
<dbReference type="PROSITE" id="PS50222">
    <property type="entry name" value="EF_HAND_2"/>
    <property type="match status" value="4"/>
</dbReference>
<evidence type="ECO:0000313" key="4">
    <source>
        <dbReference type="EMBL" id="KAK0397341.1"/>
    </source>
</evidence>
<dbReference type="PROSITE" id="PS00018">
    <property type="entry name" value="EF_HAND_1"/>
    <property type="match status" value="4"/>
</dbReference>
<dbReference type="InterPro" id="IPR002048">
    <property type="entry name" value="EF_hand_dom"/>
</dbReference>
<evidence type="ECO:0000313" key="5">
    <source>
        <dbReference type="Proteomes" id="UP001175271"/>
    </source>
</evidence>
<dbReference type="Proteomes" id="UP001175271">
    <property type="component" value="Unassembled WGS sequence"/>
</dbReference>
<name>A0AA39H1A1_9BILA</name>
<dbReference type="PRINTS" id="PR01697">
    <property type="entry name" value="PARVALBUMIN"/>
</dbReference>
<dbReference type="InterPro" id="IPR051111">
    <property type="entry name" value="Ca-binding_regulatory"/>
</dbReference>
<evidence type="ECO:0000259" key="3">
    <source>
        <dbReference type="PROSITE" id="PS50222"/>
    </source>
</evidence>
<feature type="domain" description="EF-hand" evidence="3">
    <location>
        <begin position="131"/>
        <end position="161"/>
    </location>
</feature>
<accession>A0AA39H1A1</accession>
<dbReference type="Gene3D" id="1.10.238.10">
    <property type="entry name" value="EF-hand"/>
    <property type="match status" value="2"/>
</dbReference>
<dbReference type="PANTHER" id="PTHR46311:SF5">
    <property type="entry name" value="EF-HAND DOMAIN-CONTAINING PROTEIN"/>
    <property type="match status" value="1"/>
</dbReference>
<organism evidence="4 5">
    <name type="scientific">Steinernema hermaphroditum</name>
    <dbReference type="NCBI Taxonomy" id="289476"/>
    <lineage>
        <taxon>Eukaryota</taxon>
        <taxon>Metazoa</taxon>
        <taxon>Ecdysozoa</taxon>
        <taxon>Nematoda</taxon>
        <taxon>Chromadorea</taxon>
        <taxon>Rhabditida</taxon>
        <taxon>Tylenchina</taxon>
        <taxon>Panagrolaimomorpha</taxon>
        <taxon>Strongyloidoidea</taxon>
        <taxon>Steinernematidae</taxon>
        <taxon>Steinernema</taxon>
    </lineage>
</organism>
<reference evidence="4" key="1">
    <citation type="submission" date="2023-06" db="EMBL/GenBank/DDBJ databases">
        <title>Genomic analysis of the entomopathogenic nematode Steinernema hermaphroditum.</title>
        <authorList>
            <person name="Schwarz E.M."/>
            <person name="Heppert J.K."/>
            <person name="Baniya A."/>
            <person name="Schwartz H.T."/>
            <person name="Tan C.-H."/>
            <person name="Antoshechkin I."/>
            <person name="Sternberg P.W."/>
            <person name="Goodrich-Blair H."/>
            <person name="Dillman A.R."/>
        </authorList>
    </citation>
    <scope>NUCLEOTIDE SEQUENCE</scope>
    <source>
        <strain evidence="4">PS9179</strain>
        <tissue evidence="4">Whole animal</tissue>
    </source>
</reference>
<dbReference type="SUPFAM" id="SSF47473">
    <property type="entry name" value="EF-hand"/>
    <property type="match status" value="1"/>
</dbReference>
<dbReference type="InterPro" id="IPR018247">
    <property type="entry name" value="EF_Hand_1_Ca_BS"/>
</dbReference>
<dbReference type="AlphaFoldDB" id="A0AA39H1A1"/>
<feature type="domain" description="EF-hand" evidence="3">
    <location>
        <begin position="19"/>
        <end position="54"/>
    </location>
</feature>
<dbReference type="SMART" id="SM00054">
    <property type="entry name" value="EFh"/>
    <property type="match status" value="4"/>
</dbReference>
<dbReference type="GO" id="GO:0005509">
    <property type="term" value="F:calcium ion binding"/>
    <property type="evidence" value="ECO:0007669"/>
    <property type="project" value="InterPro"/>
</dbReference>